<keyword evidence="7 13" id="KW-0479">Metal-binding</keyword>
<dbReference type="PANTHER" id="PTHR24305">
    <property type="entry name" value="CYTOCHROME P450"/>
    <property type="match status" value="1"/>
</dbReference>
<evidence type="ECO:0000256" key="13">
    <source>
        <dbReference type="PIRSR" id="PIRSR602403-1"/>
    </source>
</evidence>
<dbReference type="GO" id="GO:0004497">
    <property type="term" value="F:monooxygenase activity"/>
    <property type="evidence" value="ECO:0007669"/>
    <property type="project" value="UniProtKB-KW"/>
</dbReference>
<keyword evidence="5 13" id="KW-0349">Heme</keyword>
<evidence type="ECO:0000256" key="5">
    <source>
        <dbReference type="ARBA" id="ARBA00022617"/>
    </source>
</evidence>
<comment type="similarity">
    <text evidence="4">Belongs to the cytochrome P450 family.</text>
</comment>
<dbReference type="PRINTS" id="PR00385">
    <property type="entry name" value="P450"/>
</dbReference>
<evidence type="ECO:0000256" key="12">
    <source>
        <dbReference type="ARBA" id="ARBA00023136"/>
    </source>
</evidence>
<keyword evidence="15" id="KW-1185">Reference proteome</keyword>
<organism evidence="14 15">
    <name type="scientific">Mycena rosella</name>
    <name type="common">Pink bonnet</name>
    <name type="synonym">Agaricus rosellus</name>
    <dbReference type="NCBI Taxonomy" id="1033263"/>
    <lineage>
        <taxon>Eukaryota</taxon>
        <taxon>Fungi</taxon>
        <taxon>Dikarya</taxon>
        <taxon>Basidiomycota</taxon>
        <taxon>Agaricomycotina</taxon>
        <taxon>Agaricomycetes</taxon>
        <taxon>Agaricomycetidae</taxon>
        <taxon>Agaricales</taxon>
        <taxon>Marasmiineae</taxon>
        <taxon>Mycenaceae</taxon>
        <taxon>Mycena</taxon>
    </lineage>
</organism>
<dbReference type="Proteomes" id="UP001221757">
    <property type="component" value="Unassembled WGS sequence"/>
</dbReference>
<evidence type="ECO:0000256" key="2">
    <source>
        <dbReference type="ARBA" id="ARBA00004370"/>
    </source>
</evidence>
<comment type="pathway">
    <text evidence="3">Secondary metabolite biosynthesis; terpenoid biosynthesis.</text>
</comment>
<keyword evidence="9" id="KW-0560">Oxidoreductase</keyword>
<keyword evidence="8" id="KW-1133">Transmembrane helix</keyword>
<dbReference type="AlphaFoldDB" id="A0AAD7DWR7"/>
<sequence>MVFLKFLASVVGTLGAYALYATLRLFYVERSSPLQSVPGPKSSNWLLGNLKEIMPNEVRALDYLPQENWTRQFGRTVRFNSFFGFGQLYTMDPKALNHVLSNAYTYQKSEVSRYILGKIIGPGILLVEEDVHKKQRKIMNPAFGPAQVRDLTGIFVEKSIQLRDIWVAETTSSGGVALIDVISWMDKATLDIIGLAGFNYRFNALGASGAVRDELDEALATALASVGLGTVLQGLIPFLRPVPTPVDKVIRHSQDIMTRIARGLLENSKKELAESGTFESGRGRDLLSLLVRANTSKDVPEHQRLTDEDVLAQVSNFLVAGHETISSGVVWALFALSTNAAAQTRLRNELLAVDSENPSMDELNGLQYLDWVVRETLRLHAPVTATGRVAMCDDVIPLSTPYVDVRGKTQDSLRILKGQPIVLPILALNRDSTLWGPDALEFRPERWASPTPSLPGVWGDMLTFIGGPRSCIGFRFALVEMKALLFTLVRGLEFELAVPAADIAAQPTVLVQRPIVLSDLKKGNQLPLLIKPFARS</sequence>
<dbReference type="CDD" id="cd11069">
    <property type="entry name" value="CYP_FUM15-like"/>
    <property type="match status" value="1"/>
</dbReference>
<dbReference type="InterPro" id="IPR002403">
    <property type="entry name" value="Cyt_P450_E_grp-IV"/>
</dbReference>
<gene>
    <name evidence="14" type="ORF">B0H17DRAFT_1046620</name>
</gene>
<proteinExistence type="inferred from homology"/>
<evidence type="ECO:0000313" key="14">
    <source>
        <dbReference type="EMBL" id="KAJ7700784.1"/>
    </source>
</evidence>
<keyword evidence="10 13" id="KW-0408">Iron</keyword>
<comment type="subcellular location">
    <subcellularLocation>
        <location evidence="2">Membrane</location>
    </subcellularLocation>
</comment>
<evidence type="ECO:0000256" key="9">
    <source>
        <dbReference type="ARBA" id="ARBA00023002"/>
    </source>
</evidence>
<evidence type="ECO:0000256" key="7">
    <source>
        <dbReference type="ARBA" id="ARBA00022723"/>
    </source>
</evidence>
<keyword evidence="11" id="KW-0503">Monooxygenase</keyword>
<evidence type="ECO:0000313" key="15">
    <source>
        <dbReference type="Proteomes" id="UP001221757"/>
    </source>
</evidence>
<dbReference type="Pfam" id="PF00067">
    <property type="entry name" value="p450"/>
    <property type="match status" value="1"/>
</dbReference>
<comment type="cofactor">
    <cofactor evidence="1 13">
        <name>heme</name>
        <dbReference type="ChEBI" id="CHEBI:30413"/>
    </cofactor>
</comment>
<dbReference type="GO" id="GO:0005506">
    <property type="term" value="F:iron ion binding"/>
    <property type="evidence" value="ECO:0007669"/>
    <property type="project" value="InterPro"/>
</dbReference>
<evidence type="ECO:0000256" key="10">
    <source>
        <dbReference type="ARBA" id="ARBA00023004"/>
    </source>
</evidence>
<evidence type="ECO:0000256" key="4">
    <source>
        <dbReference type="ARBA" id="ARBA00010617"/>
    </source>
</evidence>
<reference evidence="14" key="1">
    <citation type="submission" date="2023-03" db="EMBL/GenBank/DDBJ databases">
        <title>Massive genome expansion in bonnet fungi (Mycena s.s.) driven by repeated elements and novel gene families across ecological guilds.</title>
        <authorList>
            <consortium name="Lawrence Berkeley National Laboratory"/>
            <person name="Harder C.B."/>
            <person name="Miyauchi S."/>
            <person name="Viragh M."/>
            <person name="Kuo A."/>
            <person name="Thoen E."/>
            <person name="Andreopoulos B."/>
            <person name="Lu D."/>
            <person name="Skrede I."/>
            <person name="Drula E."/>
            <person name="Henrissat B."/>
            <person name="Morin E."/>
            <person name="Kohler A."/>
            <person name="Barry K."/>
            <person name="LaButti K."/>
            <person name="Morin E."/>
            <person name="Salamov A."/>
            <person name="Lipzen A."/>
            <person name="Mereny Z."/>
            <person name="Hegedus B."/>
            <person name="Baldrian P."/>
            <person name="Stursova M."/>
            <person name="Weitz H."/>
            <person name="Taylor A."/>
            <person name="Grigoriev I.V."/>
            <person name="Nagy L.G."/>
            <person name="Martin F."/>
            <person name="Kauserud H."/>
        </authorList>
    </citation>
    <scope>NUCLEOTIDE SEQUENCE</scope>
    <source>
        <strain evidence="14">CBHHK067</strain>
    </source>
</reference>
<keyword evidence="12" id="KW-0472">Membrane</keyword>
<dbReference type="SUPFAM" id="SSF48264">
    <property type="entry name" value="Cytochrome P450"/>
    <property type="match status" value="1"/>
</dbReference>
<evidence type="ECO:0000256" key="1">
    <source>
        <dbReference type="ARBA" id="ARBA00001971"/>
    </source>
</evidence>
<dbReference type="EMBL" id="JARKIE010000019">
    <property type="protein sequence ID" value="KAJ7700784.1"/>
    <property type="molecule type" value="Genomic_DNA"/>
</dbReference>
<name>A0AAD7DWR7_MYCRO</name>
<accession>A0AAD7DWR7</accession>
<comment type="caution">
    <text evidence="14">The sequence shown here is derived from an EMBL/GenBank/DDBJ whole genome shotgun (WGS) entry which is preliminary data.</text>
</comment>
<evidence type="ECO:0000256" key="3">
    <source>
        <dbReference type="ARBA" id="ARBA00004721"/>
    </source>
</evidence>
<protein>
    <submittedName>
        <fullName evidence="14">Cytochrome P450</fullName>
    </submittedName>
</protein>
<dbReference type="GO" id="GO:0020037">
    <property type="term" value="F:heme binding"/>
    <property type="evidence" value="ECO:0007669"/>
    <property type="project" value="InterPro"/>
</dbReference>
<dbReference type="PRINTS" id="PR00465">
    <property type="entry name" value="EP450IV"/>
</dbReference>
<dbReference type="Gene3D" id="1.10.630.10">
    <property type="entry name" value="Cytochrome P450"/>
    <property type="match status" value="1"/>
</dbReference>
<dbReference type="InterPro" id="IPR050121">
    <property type="entry name" value="Cytochrome_P450_monoxygenase"/>
</dbReference>
<keyword evidence="6" id="KW-0812">Transmembrane</keyword>
<evidence type="ECO:0000256" key="11">
    <source>
        <dbReference type="ARBA" id="ARBA00023033"/>
    </source>
</evidence>
<dbReference type="InterPro" id="IPR036396">
    <property type="entry name" value="Cyt_P450_sf"/>
</dbReference>
<dbReference type="PANTHER" id="PTHR24305:SF166">
    <property type="entry name" value="CYTOCHROME P450 12A4, MITOCHONDRIAL-RELATED"/>
    <property type="match status" value="1"/>
</dbReference>
<dbReference type="GO" id="GO:0016705">
    <property type="term" value="F:oxidoreductase activity, acting on paired donors, with incorporation or reduction of molecular oxygen"/>
    <property type="evidence" value="ECO:0007669"/>
    <property type="project" value="InterPro"/>
</dbReference>
<feature type="binding site" description="axial binding residue" evidence="13">
    <location>
        <position position="471"/>
    </location>
    <ligand>
        <name>heme</name>
        <dbReference type="ChEBI" id="CHEBI:30413"/>
    </ligand>
    <ligandPart>
        <name>Fe</name>
        <dbReference type="ChEBI" id="CHEBI:18248"/>
    </ligandPart>
</feature>
<dbReference type="GO" id="GO:0016020">
    <property type="term" value="C:membrane"/>
    <property type="evidence" value="ECO:0007669"/>
    <property type="project" value="UniProtKB-SubCell"/>
</dbReference>
<evidence type="ECO:0000256" key="8">
    <source>
        <dbReference type="ARBA" id="ARBA00022989"/>
    </source>
</evidence>
<evidence type="ECO:0000256" key="6">
    <source>
        <dbReference type="ARBA" id="ARBA00022692"/>
    </source>
</evidence>
<dbReference type="InterPro" id="IPR001128">
    <property type="entry name" value="Cyt_P450"/>
</dbReference>